<keyword evidence="2" id="KW-1185">Reference proteome</keyword>
<dbReference type="EMBL" id="AFAY01000007">
    <property type="protein sequence ID" value="EGF11846.1"/>
    <property type="molecule type" value="Genomic_DNA"/>
</dbReference>
<proteinExistence type="predicted"/>
<accession>F2B9S9</accession>
<dbReference type="Proteomes" id="UP000004105">
    <property type="component" value="Unassembled WGS sequence"/>
</dbReference>
<protein>
    <submittedName>
        <fullName evidence="1">Ggdef:cbs:eal domain protein</fullName>
    </submittedName>
</protein>
<evidence type="ECO:0000313" key="1">
    <source>
        <dbReference type="EMBL" id="EGF11846.1"/>
    </source>
</evidence>
<dbReference type="AlphaFoldDB" id="F2B9S9"/>
<sequence>MSGYFFVQRCLIINQTRARMVCRRFYPVSIIQRCLIPFNRIVQNQRYYGKESANFV</sequence>
<reference evidence="1 2" key="1">
    <citation type="submission" date="2011-02" db="EMBL/GenBank/DDBJ databases">
        <authorList>
            <person name="Muzny D."/>
            <person name="Qin X."/>
            <person name="Deng J."/>
            <person name="Jiang H."/>
            <person name="Liu Y."/>
            <person name="Qu J."/>
            <person name="Song X.-Z."/>
            <person name="Zhang L."/>
            <person name="Thornton R."/>
            <person name="Coyle M."/>
            <person name="Francisco L."/>
            <person name="Jackson L."/>
            <person name="Javaid M."/>
            <person name="Korchina V."/>
            <person name="Kovar C."/>
            <person name="Mata R."/>
            <person name="Mathew T."/>
            <person name="Ngo R."/>
            <person name="Nguyen L."/>
            <person name="Nguyen N."/>
            <person name="Okwuonu G."/>
            <person name="Ongeri F."/>
            <person name="Pham C."/>
            <person name="Simmons D."/>
            <person name="Wilczek-Boney K."/>
            <person name="Hale W."/>
            <person name="Jakkamsetti A."/>
            <person name="Pham P."/>
            <person name="Ruth R."/>
            <person name="San Lucas F."/>
            <person name="Warren J."/>
            <person name="Zhang J."/>
            <person name="Zhao Z."/>
            <person name="Zhou C."/>
            <person name="Zhu D."/>
            <person name="Lee S."/>
            <person name="Bess C."/>
            <person name="Blankenburg K."/>
            <person name="Forbes L."/>
            <person name="Fu Q."/>
            <person name="Gubbala S."/>
            <person name="Hirani K."/>
            <person name="Jayaseelan J.C."/>
            <person name="Lara F."/>
            <person name="Munidasa M."/>
            <person name="Palculict T."/>
            <person name="Patil S."/>
            <person name="Pu L.-L."/>
            <person name="Saada N."/>
            <person name="Tang L."/>
            <person name="Weissenberger G."/>
            <person name="Zhu Y."/>
            <person name="Hemphill L."/>
            <person name="Shang Y."/>
            <person name="Youmans B."/>
            <person name="Ayvaz T."/>
            <person name="Ross M."/>
            <person name="Santibanez J."/>
            <person name="Aqrawi P."/>
            <person name="Gross S."/>
            <person name="Joshi V."/>
            <person name="Fowler G."/>
            <person name="Nazareth L."/>
            <person name="Reid J."/>
            <person name="Worley K."/>
            <person name="Petrosino J."/>
            <person name="Highlander S."/>
            <person name="Gibbs R."/>
        </authorList>
    </citation>
    <scope>NUCLEOTIDE SEQUENCE [LARGE SCALE GENOMIC DNA]</scope>
    <source>
        <strain evidence="1 2">ATCC BAA-1200</strain>
    </source>
</reference>
<organism evidence="1 2">
    <name type="scientific">Neisseria bacilliformis ATCC BAA-1200</name>
    <dbReference type="NCBI Taxonomy" id="888742"/>
    <lineage>
        <taxon>Bacteria</taxon>
        <taxon>Pseudomonadati</taxon>
        <taxon>Pseudomonadota</taxon>
        <taxon>Betaproteobacteria</taxon>
        <taxon>Neisseriales</taxon>
        <taxon>Neisseriaceae</taxon>
        <taxon>Neisseria</taxon>
    </lineage>
</organism>
<name>F2B9S9_9NEIS</name>
<comment type="caution">
    <text evidence="1">The sequence shown here is derived from an EMBL/GenBank/DDBJ whole genome shotgun (WGS) entry which is preliminary data.</text>
</comment>
<dbReference type="HOGENOM" id="CLU_3009566_0_0_4"/>
<evidence type="ECO:0000313" key="2">
    <source>
        <dbReference type="Proteomes" id="UP000004105"/>
    </source>
</evidence>
<gene>
    <name evidence="1" type="ORF">HMPREF9123_0483</name>
</gene>